<dbReference type="GO" id="GO:0043190">
    <property type="term" value="C:ATP-binding cassette (ABC) transporter complex"/>
    <property type="evidence" value="ECO:0007669"/>
    <property type="project" value="InterPro"/>
</dbReference>
<dbReference type="STRING" id="405564.SAMN04487905_102287"/>
<dbReference type="RefSeq" id="WP_170837311.1">
    <property type="nucleotide sequence ID" value="NZ_FNJR01000002.1"/>
</dbReference>
<dbReference type="Pfam" id="PF00496">
    <property type="entry name" value="SBP_bac_5"/>
    <property type="match status" value="1"/>
</dbReference>
<feature type="signal peptide" evidence="2">
    <location>
        <begin position="1"/>
        <end position="20"/>
    </location>
</feature>
<dbReference type="InterPro" id="IPR030678">
    <property type="entry name" value="Peptide/Ni-bd"/>
</dbReference>
<evidence type="ECO:0000259" key="3">
    <source>
        <dbReference type="Pfam" id="PF00496"/>
    </source>
</evidence>
<dbReference type="Gene3D" id="3.90.76.10">
    <property type="entry name" value="Dipeptide-binding Protein, Domain 1"/>
    <property type="match status" value="1"/>
</dbReference>
<dbReference type="InterPro" id="IPR000914">
    <property type="entry name" value="SBP_5_dom"/>
</dbReference>
<dbReference type="AlphaFoldDB" id="A0A1H0QL04"/>
<dbReference type="PANTHER" id="PTHR30290:SF83">
    <property type="entry name" value="ABC TRANSPORTER SUBSTRATE-BINDING PROTEIN"/>
    <property type="match status" value="1"/>
</dbReference>
<dbReference type="GO" id="GO:0042597">
    <property type="term" value="C:periplasmic space"/>
    <property type="evidence" value="ECO:0007669"/>
    <property type="project" value="UniProtKB-ARBA"/>
</dbReference>
<feature type="domain" description="Solute-binding protein family 5" evidence="3">
    <location>
        <begin position="83"/>
        <end position="471"/>
    </location>
</feature>
<dbReference type="Proteomes" id="UP000199497">
    <property type="component" value="Unassembled WGS sequence"/>
</dbReference>
<accession>A0A1H0QL04</accession>
<dbReference type="PIRSF" id="PIRSF002741">
    <property type="entry name" value="MppA"/>
    <property type="match status" value="1"/>
</dbReference>
<dbReference type="Gene3D" id="3.40.190.10">
    <property type="entry name" value="Periplasmic binding protein-like II"/>
    <property type="match status" value="1"/>
</dbReference>
<protein>
    <submittedName>
        <fullName evidence="4">Oligopeptide transport system substrate-binding protein</fullName>
    </submittedName>
</protein>
<dbReference type="PROSITE" id="PS51257">
    <property type="entry name" value="PROKAR_LIPOPROTEIN"/>
    <property type="match status" value="1"/>
</dbReference>
<name>A0A1H0QL04_9ACTN</name>
<dbReference type="InterPro" id="IPR039424">
    <property type="entry name" value="SBP_5"/>
</dbReference>
<sequence length="552" mass="60725">MRKRRMVAPVAASLSAALLAAGCGGGGGSAVTEATGTLEDPITVDWTEPENPLVPGNTTEVGGGNVVDAMFTGLVEYDPKTFEPYNAMAKSIEASDDKKTYTVKLKQGWKFHNGEEVTADNFVRAWNYTAYAPNGQKTASFFDNIKGFDEVNPPDPDGETGPKEAPDPSAEKMSGLKVVDDHTFEVTLKQPFTIFPTTLGYSAFSPLPEKFFNDKEAFESEPIGNGPYKFEKRTPNRSLTMTRYEDYKGEHKGEVEAFKFKVYQKLSTAYRDLKSGNLDFMRQVPTSALVDNRWKEELGDNALTREGALVTPLSFPLYDEKFQDPNLRKAISMAIDRESIVKNVFSGTREALRGWSAPGTPGRDGEACGQWCEYDPAKAKEYLKKAGGFDGTLTISSNADGGHEEWIKAVAGSIRDTLGIEVSYNPVPTFSEFRSSIAANQMTGMFRSGWVADYPSIQNYLAPIYTRGGSSNDSGYYNPEFEKLMSRADQAPTVDKANELYAQAEKLLAEEMPTVPIYSQNVQSGKSDRLAEAQVTKRRSLSLTSVKIAQPK</sequence>
<dbReference type="PANTHER" id="PTHR30290">
    <property type="entry name" value="PERIPLASMIC BINDING COMPONENT OF ABC TRANSPORTER"/>
    <property type="match status" value="1"/>
</dbReference>
<proteinExistence type="predicted"/>
<evidence type="ECO:0000256" key="2">
    <source>
        <dbReference type="SAM" id="SignalP"/>
    </source>
</evidence>
<keyword evidence="5" id="KW-1185">Reference proteome</keyword>
<gene>
    <name evidence="4" type="ORF">SAMN04487905_102287</name>
</gene>
<keyword evidence="2" id="KW-0732">Signal</keyword>
<dbReference type="EMBL" id="FNJR01000002">
    <property type="protein sequence ID" value="SDP18053.1"/>
    <property type="molecule type" value="Genomic_DNA"/>
</dbReference>
<dbReference type="GO" id="GO:0015833">
    <property type="term" value="P:peptide transport"/>
    <property type="evidence" value="ECO:0007669"/>
    <property type="project" value="TreeGrafter"/>
</dbReference>
<feature type="region of interest" description="Disordered" evidence="1">
    <location>
        <begin position="145"/>
        <end position="173"/>
    </location>
</feature>
<dbReference type="GO" id="GO:1904680">
    <property type="term" value="F:peptide transmembrane transporter activity"/>
    <property type="evidence" value="ECO:0007669"/>
    <property type="project" value="TreeGrafter"/>
</dbReference>
<feature type="chain" id="PRO_5038357259" evidence="2">
    <location>
        <begin position="21"/>
        <end position="552"/>
    </location>
</feature>
<dbReference type="SUPFAM" id="SSF53850">
    <property type="entry name" value="Periplasmic binding protein-like II"/>
    <property type="match status" value="1"/>
</dbReference>
<reference evidence="5" key="1">
    <citation type="submission" date="2016-10" db="EMBL/GenBank/DDBJ databases">
        <authorList>
            <person name="Varghese N."/>
            <person name="Submissions S."/>
        </authorList>
    </citation>
    <scope>NUCLEOTIDE SEQUENCE [LARGE SCALE GENOMIC DNA]</scope>
    <source>
        <strain evidence="5">DSM 46732</strain>
    </source>
</reference>
<feature type="compositionally biased region" description="Basic and acidic residues" evidence="1">
    <location>
        <begin position="160"/>
        <end position="170"/>
    </location>
</feature>
<evidence type="ECO:0000256" key="1">
    <source>
        <dbReference type="SAM" id="MobiDB-lite"/>
    </source>
</evidence>
<organism evidence="4 5">
    <name type="scientific">Actinopolyspora xinjiangensis</name>
    <dbReference type="NCBI Taxonomy" id="405564"/>
    <lineage>
        <taxon>Bacteria</taxon>
        <taxon>Bacillati</taxon>
        <taxon>Actinomycetota</taxon>
        <taxon>Actinomycetes</taxon>
        <taxon>Actinopolysporales</taxon>
        <taxon>Actinopolysporaceae</taxon>
        <taxon>Actinopolyspora</taxon>
    </lineage>
</organism>
<evidence type="ECO:0000313" key="5">
    <source>
        <dbReference type="Proteomes" id="UP000199497"/>
    </source>
</evidence>
<dbReference type="Gene3D" id="3.10.105.10">
    <property type="entry name" value="Dipeptide-binding Protein, Domain 3"/>
    <property type="match status" value="1"/>
</dbReference>
<evidence type="ECO:0000313" key="4">
    <source>
        <dbReference type="EMBL" id="SDP18053.1"/>
    </source>
</evidence>
<dbReference type="CDD" id="cd00995">
    <property type="entry name" value="PBP2_NikA_DppA_OppA_like"/>
    <property type="match status" value="1"/>
</dbReference>